<dbReference type="RefSeq" id="WP_329407975.1">
    <property type="nucleotide sequence ID" value="NZ_CP109441.1"/>
</dbReference>
<reference evidence="2" key="1">
    <citation type="submission" date="2022-10" db="EMBL/GenBank/DDBJ databases">
        <title>The complete genomes of actinobacterial strains from the NBC collection.</title>
        <authorList>
            <person name="Joergensen T.S."/>
            <person name="Alvarez Arevalo M."/>
            <person name="Sterndorff E.B."/>
            <person name="Faurdal D."/>
            <person name="Vuksanovic O."/>
            <person name="Mourched A.-S."/>
            <person name="Charusanti P."/>
            <person name="Shaw S."/>
            <person name="Blin K."/>
            <person name="Weber T."/>
        </authorList>
    </citation>
    <scope>NUCLEOTIDE SEQUENCE</scope>
    <source>
        <strain evidence="2">NBC_01482</strain>
    </source>
</reference>
<name>A0ABZ1YNM5_9NOCA</name>
<keyword evidence="2" id="KW-0378">Hydrolase</keyword>
<organism evidence="2 3">
    <name type="scientific">Nocardia vinacea</name>
    <dbReference type="NCBI Taxonomy" id="96468"/>
    <lineage>
        <taxon>Bacteria</taxon>
        <taxon>Bacillati</taxon>
        <taxon>Actinomycetota</taxon>
        <taxon>Actinomycetes</taxon>
        <taxon>Mycobacteriales</taxon>
        <taxon>Nocardiaceae</taxon>
        <taxon>Nocardia</taxon>
    </lineage>
</organism>
<evidence type="ECO:0000259" key="1">
    <source>
        <dbReference type="Pfam" id="PF01557"/>
    </source>
</evidence>
<dbReference type="PANTHER" id="PTHR43211:SF1">
    <property type="entry name" value="BLL6422 PROTEIN"/>
    <property type="match status" value="1"/>
</dbReference>
<sequence length="322" mass="34571">MRFATWVQDGQVTTGVASDDGLHAFDRQTTILELVRAGLPVAFEAGAAALGKRPVDLAAVRLLPPIEPPTVRDFAAFEEHVDGVARSVTAAAEVEPEWYKRPVFYFGNPYAMIGAHDDVAVPPGCQVMDYELEVAAIVSRDGSSVTPAEARDYIFGYTIFNDWSARDLQAGEMKVGLGPAKGKDFATTLGPFLVTADELDPFLTADGLLDIDGTVSVNGTVIGRDNLRNMSWSFDELLAQASRGTWVKSGDVLGSGTLGNGGCLGELWGRSGTRTPEPLQPGDVVEMTVATLGTIRNTVVPGPEAPAIREARRHDWKAQRRN</sequence>
<dbReference type="InterPro" id="IPR011234">
    <property type="entry name" value="Fumarylacetoacetase-like_C"/>
</dbReference>
<proteinExistence type="predicted"/>
<dbReference type="PANTHER" id="PTHR43211">
    <property type="entry name" value="FUMARYLACETOACETATE HYDROLASE"/>
    <property type="match status" value="1"/>
</dbReference>
<evidence type="ECO:0000313" key="2">
    <source>
        <dbReference type="EMBL" id="WUV44834.1"/>
    </source>
</evidence>
<dbReference type="SUPFAM" id="SSF56529">
    <property type="entry name" value="FAH"/>
    <property type="match status" value="1"/>
</dbReference>
<accession>A0ABZ1YNM5</accession>
<dbReference type="Proteomes" id="UP001432062">
    <property type="component" value="Chromosome"/>
</dbReference>
<dbReference type="EMBL" id="CP109441">
    <property type="protein sequence ID" value="WUV44834.1"/>
    <property type="molecule type" value="Genomic_DNA"/>
</dbReference>
<feature type="domain" description="Fumarylacetoacetase-like C-terminal" evidence="1">
    <location>
        <begin position="71"/>
        <end position="300"/>
    </location>
</feature>
<evidence type="ECO:0000313" key="3">
    <source>
        <dbReference type="Proteomes" id="UP001432062"/>
    </source>
</evidence>
<dbReference type="GO" id="GO:0016787">
    <property type="term" value="F:hydrolase activity"/>
    <property type="evidence" value="ECO:0007669"/>
    <property type="project" value="UniProtKB-KW"/>
</dbReference>
<dbReference type="InterPro" id="IPR036663">
    <property type="entry name" value="Fumarylacetoacetase_C_sf"/>
</dbReference>
<protein>
    <submittedName>
        <fullName evidence="2">Fumarylacetoacetate hydrolase family protein</fullName>
    </submittedName>
</protein>
<keyword evidence="3" id="KW-1185">Reference proteome</keyword>
<gene>
    <name evidence="2" type="ORF">OG563_37740</name>
</gene>
<dbReference type="Pfam" id="PF01557">
    <property type="entry name" value="FAA_hydrolase"/>
    <property type="match status" value="1"/>
</dbReference>
<dbReference type="Gene3D" id="3.90.850.10">
    <property type="entry name" value="Fumarylacetoacetase-like, C-terminal domain"/>
    <property type="match status" value="1"/>
</dbReference>